<accession>A0ABN8J1H1</accession>
<dbReference type="Proteomes" id="UP000837857">
    <property type="component" value="Chromosome 4"/>
</dbReference>
<protein>
    <submittedName>
        <fullName evidence="1">Uncharacterized protein</fullName>
    </submittedName>
</protein>
<organism evidence="1 2">
    <name type="scientific">Iphiclides podalirius</name>
    <name type="common">scarce swallowtail</name>
    <dbReference type="NCBI Taxonomy" id="110791"/>
    <lineage>
        <taxon>Eukaryota</taxon>
        <taxon>Metazoa</taxon>
        <taxon>Ecdysozoa</taxon>
        <taxon>Arthropoda</taxon>
        <taxon>Hexapoda</taxon>
        <taxon>Insecta</taxon>
        <taxon>Pterygota</taxon>
        <taxon>Neoptera</taxon>
        <taxon>Endopterygota</taxon>
        <taxon>Lepidoptera</taxon>
        <taxon>Glossata</taxon>
        <taxon>Ditrysia</taxon>
        <taxon>Papilionoidea</taxon>
        <taxon>Papilionidae</taxon>
        <taxon>Papilioninae</taxon>
        <taxon>Iphiclides</taxon>
    </lineage>
</organism>
<evidence type="ECO:0000313" key="2">
    <source>
        <dbReference type="Proteomes" id="UP000837857"/>
    </source>
</evidence>
<proteinExistence type="predicted"/>
<dbReference type="EMBL" id="OW152816">
    <property type="protein sequence ID" value="CAH2067072.1"/>
    <property type="molecule type" value="Genomic_DNA"/>
</dbReference>
<reference evidence="1" key="1">
    <citation type="submission" date="2022-03" db="EMBL/GenBank/DDBJ databases">
        <authorList>
            <person name="Martin H S."/>
        </authorList>
    </citation>
    <scope>NUCLEOTIDE SEQUENCE</scope>
</reference>
<sequence length="76" mass="8166">MSERRFQPTVCRQESPKLKVASKTFFSTSDTESECGAADWLDGGLISLAGAKPSQFIHTRAGRATAACGMRARTVS</sequence>
<feature type="non-terminal residue" evidence="1">
    <location>
        <position position="76"/>
    </location>
</feature>
<evidence type="ECO:0000313" key="1">
    <source>
        <dbReference type="EMBL" id="CAH2067072.1"/>
    </source>
</evidence>
<gene>
    <name evidence="1" type="ORF">IPOD504_LOCUS13712</name>
</gene>
<keyword evidence="2" id="KW-1185">Reference proteome</keyword>
<name>A0ABN8J1H1_9NEOP</name>